<dbReference type="GeneID" id="63846209"/>
<protein>
    <submittedName>
        <fullName evidence="2">Uncharacterized protein</fullName>
    </submittedName>
</protein>
<feature type="chain" id="PRO_5040112730" evidence="1">
    <location>
        <begin position="19"/>
        <end position="174"/>
    </location>
</feature>
<organism evidence="2 3">
    <name type="scientific">Cucurbitaria berberidis CBS 394.84</name>
    <dbReference type="NCBI Taxonomy" id="1168544"/>
    <lineage>
        <taxon>Eukaryota</taxon>
        <taxon>Fungi</taxon>
        <taxon>Dikarya</taxon>
        <taxon>Ascomycota</taxon>
        <taxon>Pezizomycotina</taxon>
        <taxon>Dothideomycetes</taxon>
        <taxon>Pleosporomycetidae</taxon>
        <taxon>Pleosporales</taxon>
        <taxon>Pleosporineae</taxon>
        <taxon>Cucurbitariaceae</taxon>
        <taxon>Cucurbitaria</taxon>
    </lineage>
</organism>
<accession>A0A9P4L607</accession>
<dbReference type="Proteomes" id="UP000800039">
    <property type="component" value="Unassembled WGS sequence"/>
</dbReference>
<sequence length="174" mass="19056">MLLNRILTIAAIGLTASGFVIPEGQEEGTYAVEFVDGVEVHTKLANATVYAPLPKPYASEPQPNRLIRRDYSCGGARDLHHGNTDAANADLDRQCGGGVNVNPGMNYYSIRGDIVAFFCNFSDREAKYCSAGGRQDYSREITKACGWYNSGWFTFPNQWSIGYDRGRCFCGGCA</sequence>
<keyword evidence="3" id="KW-1185">Reference proteome</keyword>
<reference evidence="2" key="1">
    <citation type="submission" date="2020-01" db="EMBL/GenBank/DDBJ databases">
        <authorList>
            <consortium name="DOE Joint Genome Institute"/>
            <person name="Haridas S."/>
            <person name="Albert R."/>
            <person name="Binder M."/>
            <person name="Bloem J."/>
            <person name="Labutti K."/>
            <person name="Salamov A."/>
            <person name="Andreopoulos B."/>
            <person name="Baker S.E."/>
            <person name="Barry K."/>
            <person name="Bills G."/>
            <person name="Bluhm B.H."/>
            <person name="Cannon C."/>
            <person name="Castanera R."/>
            <person name="Culley D.E."/>
            <person name="Daum C."/>
            <person name="Ezra D."/>
            <person name="Gonzalez J.B."/>
            <person name="Henrissat B."/>
            <person name="Kuo A."/>
            <person name="Liang C."/>
            <person name="Lipzen A."/>
            <person name="Lutzoni F."/>
            <person name="Magnuson J."/>
            <person name="Mondo S."/>
            <person name="Nolan M."/>
            <person name="Ohm R."/>
            <person name="Pangilinan J."/>
            <person name="Park H.-J."/>
            <person name="Ramirez L."/>
            <person name="Alfaro M."/>
            <person name="Sun H."/>
            <person name="Tritt A."/>
            <person name="Yoshinaga Y."/>
            <person name="Zwiers L.-H."/>
            <person name="Turgeon B.G."/>
            <person name="Goodwin S.B."/>
            <person name="Spatafora J.W."/>
            <person name="Crous P.W."/>
            <person name="Grigoriev I.V."/>
        </authorList>
    </citation>
    <scope>NUCLEOTIDE SEQUENCE</scope>
    <source>
        <strain evidence="2">CBS 394.84</strain>
    </source>
</reference>
<keyword evidence="1" id="KW-0732">Signal</keyword>
<name>A0A9P4L607_9PLEO</name>
<feature type="signal peptide" evidence="1">
    <location>
        <begin position="1"/>
        <end position="18"/>
    </location>
</feature>
<evidence type="ECO:0000256" key="1">
    <source>
        <dbReference type="SAM" id="SignalP"/>
    </source>
</evidence>
<dbReference type="OrthoDB" id="5006988at2759"/>
<gene>
    <name evidence="2" type="ORF">K460DRAFT_287342</name>
</gene>
<evidence type="ECO:0000313" key="2">
    <source>
        <dbReference type="EMBL" id="KAF1842809.1"/>
    </source>
</evidence>
<dbReference type="RefSeq" id="XP_040785372.1">
    <property type="nucleotide sequence ID" value="XM_040928957.1"/>
</dbReference>
<evidence type="ECO:0000313" key="3">
    <source>
        <dbReference type="Proteomes" id="UP000800039"/>
    </source>
</evidence>
<comment type="caution">
    <text evidence="2">The sequence shown here is derived from an EMBL/GenBank/DDBJ whole genome shotgun (WGS) entry which is preliminary data.</text>
</comment>
<proteinExistence type="predicted"/>
<dbReference type="EMBL" id="ML976617">
    <property type="protein sequence ID" value="KAF1842809.1"/>
    <property type="molecule type" value="Genomic_DNA"/>
</dbReference>
<dbReference type="AlphaFoldDB" id="A0A9P4L607"/>